<name>A0A139SS22_9BACT</name>
<gene>
    <name evidence="9" type="ORF">AXK12_01950</name>
</gene>
<evidence type="ECO:0000259" key="8">
    <source>
        <dbReference type="Pfam" id="PF13525"/>
    </source>
</evidence>
<feature type="domain" description="Outer membrane lipoprotein BamD-like" evidence="8">
    <location>
        <begin position="169"/>
        <end position="341"/>
    </location>
</feature>
<dbReference type="Pfam" id="PF13174">
    <property type="entry name" value="TPR_6"/>
    <property type="match status" value="2"/>
</dbReference>
<keyword evidence="5" id="KW-0998">Cell outer membrane</keyword>
<dbReference type="NCBIfam" id="TIGR03302">
    <property type="entry name" value="OM_YfiO"/>
    <property type="match status" value="1"/>
</dbReference>
<dbReference type="Proteomes" id="UP000071392">
    <property type="component" value="Unassembled WGS sequence"/>
</dbReference>
<dbReference type="Pfam" id="PF13525">
    <property type="entry name" value="YfiO"/>
    <property type="match status" value="1"/>
</dbReference>
<evidence type="ECO:0000313" key="10">
    <source>
        <dbReference type="Proteomes" id="UP000071392"/>
    </source>
</evidence>
<dbReference type="InterPro" id="IPR039565">
    <property type="entry name" value="BamD-like"/>
</dbReference>
<keyword evidence="4" id="KW-0472">Membrane</keyword>
<evidence type="ECO:0000256" key="2">
    <source>
        <dbReference type="ARBA" id="ARBA00022737"/>
    </source>
</evidence>
<dbReference type="SUPFAM" id="SSF48452">
    <property type="entry name" value="TPR-like"/>
    <property type="match status" value="1"/>
</dbReference>
<evidence type="ECO:0000256" key="6">
    <source>
        <dbReference type="PROSITE-ProRule" id="PRU00339"/>
    </source>
</evidence>
<dbReference type="InterPro" id="IPR017689">
    <property type="entry name" value="BamD"/>
</dbReference>
<dbReference type="Gene3D" id="1.25.40.10">
    <property type="entry name" value="Tetratricopeptide repeat domain"/>
    <property type="match status" value="2"/>
</dbReference>
<keyword evidence="2" id="KW-0677">Repeat</keyword>
<dbReference type="SMART" id="SM00028">
    <property type="entry name" value="TPR"/>
    <property type="match status" value="4"/>
</dbReference>
<dbReference type="PANTHER" id="PTHR44943">
    <property type="entry name" value="CELLULOSE SYNTHASE OPERON PROTEIN C"/>
    <property type="match status" value="1"/>
</dbReference>
<keyword evidence="1 7" id="KW-0732">Signal</keyword>
<dbReference type="STRING" id="1548208.AXK12_01950"/>
<dbReference type="InterPro" id="IPR019734">
    <property type="entry name" value="TPR_rpt"/>
</dbReference>
<dbReference type="RefSeq" id="WP_068710973.1">
    <property type="nucleotide sequence ID" value="NZ_LSZP01000009.1"/>
</dbReference>
<dbReference type="PANTHER" id="PTHR44943:SF8">
    <property type="entry name" value="TPR REPEAT-CONTAINING PROTEIN MJ0263"/>
    <property type="match status" value="1"/>
</dbReference>
<evidence type="ECO:0000256" key="4">
    <source>
        <dbReference type="ARBA" id="ARBA00023136"/>
    </source>
</evidence>
<dbReference type="OrthoDB" id="187963at2"/>
<dbReference type="InterPro" id="IPR051685">
    <property type="entry name" value="Ycf3/AcsC/BcsC/TPR_MFPF"/>
</dbReference>
<comment type="caution">
    <text evidence="9">The sequence shown here is derived from an EMBL/GenBank/DDBJ whole genome shotgun (WGS) entry which is preliminary data.</text>
</comment>
<keyword evidence="10" id="KW-1185">Reference proteome</keyword>
<evidence type="ECO:0000256" key="3">
    <source>
        <dbReference type="ARBA" id="ARBA00022803"/>
    </source>
</evidence>
<dbReference type="InterPro" id="IPR011990">
    <property type="entry name" value="TPR-like_helical_dom_sf"/>
</dbReference>
<feature type="repeat" description="TPR" evidence="6">
    <location>
        <begin position="99"/>
        <end position="132"/>
    </location>
</feature>
<dbReference type="PROSITE" id="PS50005">
    <property type="entry name" value="TPR"/>
    <property type="match status" value="1"/>
</dbReference>
<evidence type="ECO:0000256" key="5">
    <source>
        <dbReference type="ARBA" id="ARBA00023237"/>
    </source>
</evidence>
<dbReference type="AlphaFoldDB" id="A0A139SS22"/>
<keyword evidence="3 6" id="KW-0802">TPR repeat</keyword>
<evidence type="ECO:0000256" key="7">
    <source>
        <dbReference type="SAM" id="SignalP"/>
    </source>
</evidence>
<proteinExistence type="predicted"/>
<feature type="signal peptide" evidence="7">
    <location>
        <begin position="1"/>
        <end position="32"/>
    </location>
</feature>
<sequence length="358" mass="40100">MAFLKNRAVALRGLLSTAALIALSLLAPAARAVDVTWDPASGWSSESGTPVGLSSLDDRKSALALMNRARAAEERGNNGAAVKRYRRVVKRYPTSIYTPEALYRSADLYLKRHQYNKAFDAYSQLIARYPNTDRFNEIVGRQYQIASSMLEGARNRWWGLIPGFKDRTKGVQQFEVVVWEAPYSDYAPLSMMAIGRGHQHLGNELEAIDAYDRMINNYPDSPLGPDAYLRLAEAHASLVDGPEYDQASTQEAATYFEDFLILFPGDPGVARAEEGLDEMRTVLAESKVKMGDFYFKKRDNYTAARVFYNEAITTYPDSEIAERARAQLVKVEAAAAKHQPADDAAPARAKRKKRFLFF</sequence>
<organism evidence="9 10">
    <name type="scientific">Cephaloticoccus capnophilus</name>
    <dbReference type="NCBI Taxonomy" id="1548208"/>
    <lineage>
        <taxon>Bacteria</taxon>
        <taxon>Pseudomonadati</taxon>
        <taxon>Verrucomicrobiota</taxon>
        <taxon>Opitutia</taxon>
        <taxon>Opitutales</taxon>
        <taxon>Opitutaceae</taxon>
        <taxon>Cephaloticoccus</taxon>
    </lineage>
</organism>
<accession>A0A139SS22</accession>
<dbReference type="EMBL" id="LSZP01000009">
    <property type="protein sequence ID" value="KXU37386.1"/>
    <property type="molecule type" value="Genomic_DNA"/>
</dbReference>
<protein>
    <recommendedName>
        <fullName evidence="8">Outer membrane lipoprotein BamD-like domain-containing protein</fullName>
    </recommendedName>
</protein>
<evidence type="ECO:0000313" key="9">
    <source>
        <dbReference type="EMBL" id="KXU37386.1"/>
    </source>
</evidence>
<reference evidence="9 10" key="1">
    <citation type="submission" date="2016-02" db="EMBL/GenBank/DDBJ databases">
        <authorList>
            <person name="Wen L."/>
            <person name="He K."/>
            <person name="Yang H."/>
        </authorList>
    </citation>
    <scope>NUCLEOTIDE SEQUENCE [LARGE SCALE GENOMIC DNA]</scope>
    <source>
        <strain evidence="9 10">CV41</strain>
    </source>
</reference>
<feature type="chain" id="PRO_5007299407" description="Outer membrane lipoprotein BamD-like domain-containing protein" evidence="7">
    <location>
        <begin position="33"/>
        <end position="358"/>
    </location>
</feature>
<evidence type="ECO:0000256" key="1">
    <source>
        <dbReference type="ARBA" id="ARBA00022729"/>
    </source>
</evidence>